<dbReference type="EMBL" id="JBJDPD010000001">
    <property type="protein sequence ID" value="MFK4000063.1"/>
    <property type="molecule type" value="Genomic_DNA"/>
</dbReference>
<keyword evidence="3" id="KW-1185">Reference proteome</keyword>
<comment type="caution">
    <text evidence="2">The sequence shown here is derived from an EMBL/GenBank/DDBJ whole genome shotgun (WGS) entry which is preliminary data.</text>
</comment>
<evidence type="ECO:0000256" key="1">
    <source>
        <dbReference type="SAM" id="Phobius"/>
    </source>
</evidence>
<keyword evidence="1" id="KW-1133">Transmembrane helix</keyword>
<evidence type="ECO:0000313" key="2">
    <source>
        <dbReference type="EMBL" id="MFK4000063.1"/>
    </source>
</evidence>
<feature type="transmembrane region" description="Helical" evidence="1">
    <location>
        <begin position="55"/>
        <end position="75"/>
    </location>
</feature>
<keyword evidence="1" id="KW-0472">Membrane</keyword>
<keyword evidence="1" id="KW-0812">Transmembrane</keyword>
<proteinExistence type="predicted"/>
<sequence>MTIQTISAPDNNAPKFDLGKPSQLTQLLTNKKFWIVVAVLSALFLIIVGSVGWLIIIYIILGLLGFIYSTFSAFFKVLTIDSTKNSIPPYFQNTHNYFKHYLVQEHNFNVDYESVGILIDTQARRIALTLDPNTIPQVLVCNFNDVQRWQAYSQGVETQNQYGATLSSMSKYYVSVYIRNPEQPRYDFFTIDSTDADRWVARLDALLN</sequence>
<protein>
    <submittedName>
        <fullName evidence="2">Uncharacterized protein</fullName>
    </submittedName>
</protein>
<name>A0ABW8L7Y5_9GAMM</name>
<gene>
    <name evidence="2" type="ORF">ACI2I3_01785</name>
</gene>
<dbReference type="RefSeq" id="WP_404671787.1">
    <property type="nucleotide sequence ID" value="NZ_JBJDPD010000001.1"/>
</dbReference>
<accession>A0ABW8L7Y5</accession>
<feature type="transmembrane region" description="Helical" evidence="1">
    <location>
        <begin position="33"/>
        <end position="49"/>
    </location>
</feature>
<organism evidence="2 3">
    <name type="scientific">Psychrobacter namhaensis</name>
    <dbReference type="NCBI Taxonomy" id="292734"/>
    <lineage>
        <taxon>Bacteria</taxon>
        <taxon>Pseudomonadati</taxon>
        <taxon>Pseudomonadota</taxon>
        <taxon>Gammaproteobacteria</taxon>
        <taxon>Moraxellales</taxon>
        <taxon>Moraxellaceae</taxon>
        <taxon>Psychrobacter</taxon>
    </lineage>
</organism>
<evidence type="ECO:0000313" key="3">
    <source>
        <dbReference type="Proteomes" id="UP001620234"/>
    </source>
</evidence>
<reference evidence="2 3" key="1">
    <citation type="submission" date="2024-11" db="EMBL/GenBank/DDBJ databases">
        <title>The Natural Products Discovery Center: Release of the First 8490 Sequenced Strains for Exploring Actinobacteria Biosynthetic Diversity.</title>
        <authorList>
            <person name="Kalkreuter E."/>
            <person name="Kautsar S.A."/>
            <person name="Yang D."/>
            <person name="Bader C.D."/>
            <person name="Teijaro C.N."/>
            <person name="Fluegel L."/>
            <person name="Davis C.M."/>
            <person name="Simpson J.R."/>
            <person name="Lauterbach L."/>
            <person name="Steele A.D."/>
            <person name="Gui C."/>
            <person name="Meng S."/>
            <person name="Li G."/>
            <person name="Viehrig K."/>
            <person name="Ye F."/>
            <person name="Su P."/>
            <person name="Kiefer A.F."/>
            <person name="Nichols A."/>
            <person name="Cepeda A.J."/>
            <person name="Yan W."/>
            <person name="Fan B."/>
            <person name="Jiang Y."/>
            <person name="Adhikari A."/>
            <person name="Zheng C.-J."/>
            <person name="Schuster L."/>
            <person name="Cowan T.M."/>
            <person name="Smanski M.J."/>
            <person name="Chevrette M.G."/>
            <person name="De Carvalho L.P.S."/>
            <person name="Shen B."/>
        </authorList>
    </citation>
    <scope>NUCLEOTIDE SEQUENCE [LARGE SCALE GENOMIC DNA]</scope>
    <source>
        <strain evidence="2 3">NPDC077433</strain>
    </source>
</reference>
<dbReference type="Proteomes" id="UP001620234">
    <property type="component" value="Unassembled WGS sequence"/>
</dbReference>